<organism evidence="1 2">
    <name type="scientific">Pneumocystis oryctolagi</name>
    <dbReference type="NCBI Taxonomy" id="42067"/>
    <lineage>
        <taxon>Eukaryota</taxon>
        <taxon>Fungi</taxon>
        <taxon>Dikarya</taxon>
        <taxon>Ascomycota</taxon>
        <taxon>Taphrinomycotina</taxon>
        <taxon>Pneumocystomycetes</taxon>
        <taxon>Pneumocystaceae</taxon>
        <taxon>Pneumocystis</taxon>
    </lineage>
</organism>
<proteinExistence type="predicted"/>
<comment type="caution">
    <text evidence="1">The sequence shown here is derived from an EMBL/GenBank/DDBJ whole genome shotgun (WGS) entry which is preliminary data.</text>
</comment>
<gene>
    <name evidence="1" type="ORF">PORY_002089</name>
</gene>
<dbReference type="EMBL" id="JABTEG010000008">
    <property type="protein sequence ID" value="KAG4304379.1"/>
    <property type="molecule type" value="Genomic_DNA"/>
</dbReference>
<protein>
    <submittedName>
        <fullName evidence="1">Uncharacterized protein</fullName>
    </submittedName>
</protein>
<name>A0ACB7CC23_9ASCO</name>
<reference evidence="1 2" key="1">
    <citation type="journal article" date="2021" name="Commun. Biol.">
        <title>Genomic insights into the host specific adaptation of the Pneumocystis genus.</title>
        <authorList>
            <person name="Cisse O.H."/>
            <person name="Ma L."/>
            <person name="Dekker J.P."/>
            <person name="Khil P.P."/>
            <person name="Youn J.-H."/>
            <person name="Brenchley J.M."/>
            <person name="Blair R."/>
            <person name="Pahar B."/>
            <person name="Chabe M."/>
            <person name="Van Rompay K.K.A."/>
            <person name="Keesler R."/>
            <person name="Sukura A."/>
            <person name="Hirsch V."/>
            <person name="Kutty G."/>
            <person name="Liu Y."/>
            <person name="Peng L."/>
            <person name="Chen J."/>
            <person name="Song J."/>
            <person name="Weissenbacher-Lang C."/>
            <person name="Xu J."/>
            <person name="Upham N.S."/>
            <person name="Stajich J.E."/>
            <person name="Cuomo C.A."/>
            <person name="Cushion M.T."/>
            <person name="Kovacs J.A."/>
        </authorList>
    </citation>
    <scope>NUCLEOTIDE SEQUENCE [LARGE SCALE GENOMIC DNA]</scope>
    <source>
        <strain evidence="1 2">RABM</strain>
    </source>
</reference>
<sequence>MGVFSVGVLPDKISVIYTFKLFIPYKVVELVSFPLDLTCFAVSLTVLRDRQRCIELCLPCVFVIFFLTGTLFAVSSIYGKFEYILNFFTLVNSVAGYKTLNWLFGIFIVYPDICLYSGGPAGLHVLLILCDWFVVVRVFSAIRQCVLSVEVVLYSTVKGHKFGFLFAKIGFGGERDLHAKSTAKSSGKENTSKTLRPYGCPFCPKAFYRLEHQTRHIRTHTGEKPHACTFPGCVKRFSRSDELTRHARIHSNLHAKREHIQFLHNNSSAFGIQRPIVSHAEGFQPYTFPGLPLSNVMSSAHMSTCSAGCVYGSNPPQKVPVVHSQLMPVPLDDMHVLAAAAFQQLEKRKSSEIHALNESVSSHSCLQRNSLDEPQNGSVCSRAIAPGYVCLIPLMHSPEFYLGEMEVFYGAHFPLIYFFFKLMPSTF</sequence>
<evidence type="ECO:0000313" key="2">
    <source>
        <dbReference type="Proteomes" id="UP000768646"/>
    </source>
</evidence>
<keyword evidence="2" id="KW-1185">Reference proteome</keyword>
<dbReference type="Proteomes" id="UP000768646">
    <property type="component" value="Unassembled WGS sequence"/>
</dbReference>
<evidence type="ECO:0000313" key="1">
    <source>
        <dbReference type="EMBL" id="KAG4304379.1"/>
    </source>
</evidence>
<accession>A0ACB7CC23</accession>